<dbReference type="Gene3D" id="2.40.50.1020">
    <property type="entry name" value="LytTr DNA-binding domain"/>
    <property type="match status" value="1"/>
</dbReference>
<keyword evidence="4" id="KW-1185">Reference proteome</keyword>
<evidence type="ECO:0000313" key="3">
    <source>
        <dbReference type="EMBL" id="GAA0738644.1"/>
    </source>
</evidence>
<dbReference type="InterPro" id="IPR003439">
    <property type="entry name" value="ABC_transporter-like_ATP-bd"/>
</dbReference>
<dbReference type="Pfam" id="PF00005">
    <property type="entry name" value="ABC_tran"/>
    <property type="match status" value="1"/>
</dbReference>
<dbReference type="RefSeq" id="WP_343760621.1">
    <property type="nucleotide sequence ID" value="NZ_BAAACG010000008.1"/>
</dbReference>
<gene>
    <name evidence="3" type="ORF">GCM10008906_16290</name>
</gene>
<evidence type="ECO:0000259" key="2">
    <source>
        <dbReference type="PROSITE" id="PS50930"/>
    </source>
</evidence>
<sequence>MLKIKGLYKEQHNNVIKNIDIDIDKGTSISIECSNEMSDLLINLILGRVTPAKGEIYLEDVRNLEYIKTNISTIGVVLREETFYERMTIEEYMKFFADLLSTKLDYKEVMLKLALLDIGNKKIKNLSYSEKRRLSFAREILKQPKFFMFQEPILNMDRDGAKIIVENIEELKRQGMAILITSVLFKDTLMLSEKAYRLNDEGLIELNNNIEESNNNIEEPKDTKPVYKVEKIPAKVEERILLFDPTEIDYIESANGVSNLSIRGDKFPCTISLRDLEERLKHFGFFRCHRSYLVNLQRVREVITWTRNSYSLSLDDKVKSSLPLSKRRLDELKDILKL</sequence>
<dbReference type="PROSITE" id="PS50893">
    <property type="entry name" value="ABC_TRANSPORTER_2"/>
    <property type="match status" value="1"/>
</dbReference>
<name>A0ABP3UPJ9_9CLOT</name>
<proteinExistence type="predicted"/>
<dbReference type="SMART" id="SM00850">
    <property type="entry name" value="LytTR"/>
    <property type="match status" value="1"/>
</dbReference>
<dbReference type="Pfam" id="PF04397">
    <property type="entry name" value="LytTR"/>
    <property type="match status" value="1"/>
</dbReference>
<dbReference type="Gene3D" id="3.40.50.300">
    <property type="entry name" value="P-loop containing nucleotide triphosphate hydrolases"/>
    <property type="match status" value="1"/>
</dbReference>
<keyword evidence="3" id="KW-0238">DNA-binding</keyword>
<dbReference type="PROSITE" id="PS50930">
    <property type="entry name" value="HTH_LYTTR"/>
    <property type="match status" value="1"/>
</dbReference>
<dbReference type="PANTHER" id="PTHR43038:SF3">
    <property type="entry name" value="ABC TRANSPORTER G FAMILY MEMBER 20 ISOFORM X1"/>
    <property type="match status" value="1"/>
</dbReference>
<reference evidence="4" key="1">
    <citation type="journal article" date="2019" name="Int. J. Syst. Evol. Microbiol.">
        <title>The Global Catalogue of Microorganisms (GCM) 10K type strain sequencing project: providing services to taxonomists for standard genome sequencing and annotation.</title>
        <authorList>
            <consortium name="The Broad Institute Genomics Platform"/>
            <consortium name="The Broad Institute Genome Sequencing Center for Infectious Disease"/>
            <person name="Wu L."/>
            <person name="Ma J."/>
        </authorList>
    </citation>
    <scope>NUCLEOTIDE SEQUENCE [LARGE SCALE GENOMIC DNA]</scope>
    <source>
        <strain evidence="4">JCM 1407</strain>
    </source>
</reference>
<dbReference type="PANTHER" id="PTHR43038">
    <property type="entry name" value="ATP-BINDING CASSETTE, SUB-FAMILY H, MEMBER 1"/>
    <property type="match status" value="1"/>
</dbReference>
<dbReference type="PIRSF" id="PIRSF036612">
    <property type="entry name" value="ABC_ATP_LytTR"/>
    <property type="match status" value="1"/>
</dbReference>
<feature type="domain" description="HTH LytTR-type" evidence="2">
    <location>
        <begin position="232"/>
        <end position="338"/>
    </location>
</feature>
<dbReference type="InterPro" id="IPR012046">
    <property type="entry name" value="LytTR_ABC"/>
</dbReference>
<protein>
    <submittedName>
        <fullName evidence="3">LytTR family transcriptional regulator DNA-binding domain-containing protein</fullName>
    </submittedName>
</protein>
<feature type="domain" description="ABC transporter" evidence="1">
    <location>
        <begin position="2"/>
        <end position="225"/>
    </location>
</feature>
<organism evidence="3 4">
    <name type="scientific">Clostridium oceanicum</name>
    <dbReference type="NCBI Taxonomy" id="1543"/>
    <lineage>
        <taxon>Bacteria</taxon>
        <taxon>Bacillati</taxon>
        <taxon>Bacillota</taxon>
        <taxon>Clostridia</taxon>
        <taxon>Eubacteriales</taxon>
        <taxon>Clostridiaceae</taxon>
        <taxon>Clostridium</taxon>
    </lineage>
</organism>
<comment type="caution">
    <text evidence="3">The sequence shown here is derived from an EMBL/GenBank/DDBJ whole genome shotgun (WGS) entry which is preliminary data.</text>
</comment>
<dbReference type="EMBL" id="BAAACG010000008">
    <property type="protein sequence ID" value="GAA0738644.1"/>
    <property type="molecule type" value="Genomic_DNA"/>
</dbReference>
<evidence type="ECO:0000313" key="4">
    <source>
        <dbReference type="Proteomes" id="UP001501510"/>
    </source>
</evidence>
<accession>A0ABP3UPJ9</accession>
<dbReference type="InterPro" id="IPR007492">
    <property type="entry name" value="LytTR_DNA-bd_dom"/>
</dbReference>
<dbReference type="Proteomes" id="UP001501510">
    <property type="component" value="Unassembled WGS sequence"/>
</dbReference>
<evidence type="ECO:0000259" key="1">
    <source>
        <dbReference type="PROSITE" id="PS50893"/>
    </source>
</evidence>
<dbReference type="SUPFAM" id="SSF52540">
    <property type="entry name" value="P-loop containing nucleoside triphosphate hydrolases"/>
    <property type="match status" value="1"/>
</dbReference>
<dbReference type="InterPro" id="IPR027417">
    <property type="entry name" value="P-loop_NTPase"/>
</dbReference>
<dbReference type="GO" id="GO:0003677">
    <property type="term" value="F:DNA binding"/>
    <property type="evidence" value="ECO:0007669"/>
    <property type="project" value="UniProtKB-KW"/>
</dbReference>